<dbReference type="AlphaFoldDB" id="A0AA88A7D2"/>
<organism evidence="1 2">
    <name type="scientific">Ficus carica</name>
    <name type="common">Common fig</name>
    <dbReference type="NCBI Taxonomy" id="3494"/>
    <lineage>
        <taxon>Eukaryota</taxon>
        <taxon>Viridiplantae</taxon>
        <taxon>Streptophyta</taxon>
        <taxon>Embryophyta</taxon>
        <taxon>Tracheophyta</taxon>
        <taxon>Spermatophyta</taxon>
        <taxon>Magnoliopsida</taxon>
        <taxon>eudicotyledons</taxon>
        <taxon>Gunneridae</taxon>
        <taxon>Pentapetalae</taxon>
        <taxon>rosids</taxon>
        <taxon>fabids</taxon>
        <taxon>Rosales</taxon>
        <taxon>Moraceae</taxon>
        <taxon>Ficeae</taxon>
        <taxon>Ficus</taxon>
    </lineage>
</organism>
<keyword evidence="2" id="KW-1185">Reference proteome</keyword>
<dbReference type="Proteomes" id="UP001187192">
    <property type="component" value="Unassembled WGS sequence"/>
</dbReference>
<proteinExistence type="predicted"/>
<sequence length="161" mass="17280">MTPGPELGFGTGSGFRTRVGVVRIGFQNWGLGRIEFQNREAGVGFGDVGRGRVSRSGRVSRQGRVSGQGLGSRLGFETWVNVGFRDESSGRVSKPGSRSSLEVGLGSCFRLGVGVEFWNGSGFWERGWFGFQNESPVQVSGRRRGRGWVSGRVSGSASTDV</sequence>
<accession>A0AA88A7D2</accession>
<protein>
    <submittedName>
        <fullName evidence="1">Uncharacterized protein</fullName>
    </submittedName>
</protein>
<gene>
    <name evidence="1" type="ORF">TIFTF001_015190</name>
</gene>
<name>A0AA88A7D2_FICCA</name>
<evidence type="ECO:0000313" key="1">
    <source>
        <dbReference type="EMBL" id="GMN45997.1"/>
    </source>
</evidence>
<evidence type="ECO:0000313" key="2">
    <source>
        <dbReference type="Proteomes" id="UP001187192"/>
    </source>
</evidence>
<comment type="caution">
    <text evidence="1">The sequence shown here is derived from an EMBL/GenBank/DDBJ whole genome shotgun (WGS) entry which is preliminary data.</text>
</comment>
<reference evidence="1" key="1">
    <citation type="submission" date="2023-07" db="EMBL/GenBank/DDBJ databases">
        <title>draft genome sequence of fig (Ficus carica).</title>
        <authorList>
            <person name="Takahashi T."/>
            <person name="Nishimura K."/>
        </authorList>
    </citation>
    <scope>NUCLEOTIDE SEQUENCE</scope>
</reference>
<dbReference type="EMBL" id="BTGU01000021">
    <property type="protein sequence ID" value="GMN45997.1"/>
    <property type="molecule type" value="Genomic_DNA"/>
</dbReference>